<comment type="pathway">
    <text evidence="7">Bacterial outer membrane biogenesis; LPS lipid A biosynthesis.</text>
</comment>
<dbReference type="Gene3D" id="3.40.1390.10">
    <property type="entry name" value="MurE/MurF, N-terminal domain"/>
    <property type="match status" value="1"/>
</dbReference>
<keyword evidence="6 7" id="KW-0012">Acyltransferase</keyword>
<evidence type="ECO:0000313" key="9">
    <source>
        <dbReference type="EMBL" id="MCG2430242.1"/>
    </source>
</evidence>
<dbReference type="EC" id="2.3.1.191" evidence="7"/>
<dbReference type="GO" id="GO:0103118">
    <property type="term" value="F:UDP-3-O-[(3R)-3-hydroxyacyl]-glucosamine N-acyltransferase activity"/>
    <property type="evidence" value="ECO:0007669"/>
    <property type="project" value="UniProtKB-EC"/>
</dbReference>
<feature type="active site" description="Proton acceptor" evidence="7">
    <location>
        <position position="241"/>
    </location>
</feature>
<dbReference type="EMBL" id="JAIRBB010000002">
    <property type="protein sequence ID" value="MCG2430242.1"/>
    <property type="molecule type" value="Genomic_DNA"/>
</dbReference>
<dbReference type="Pfam" id="PF00132">
    <property type="entry name" value="Hexapep"/>
    <property type="match status" value="4"/>
</dbReference>
<comment type="function">
    <text evidence="7">Catalyzes the N-acylation of UDP-3-O-acylglucosamine using 3-hydroxyacyl-ACP as the acyl donor. Is involved in the biosynthesis of lipid A, a phosphorylated glycolipid that anchors the lipopolysaccharide to the outer membrane of the cell.</text>
</comment>
<evidence type="ECO:0000256" key="3">
    <source>
        <dbReference type="ARBA" id="ARBA00022679"/>
    </source>
</evidence>
<dbReference type="Gene3D" id="2.160.10.10">
    <property type="entry name" value="Hexapeptide repeat proteins"/>
    <property type="match status" value="1"/>
</dbReference>
<dbReference type="InterPro" id="IPR007691">
    <property type="entry name" value="LpxD"/>
</dbReference>
<feature type="domain" description="UDP-3-O-[3-hydroxymyristoyl] glucosamine N-acyltransferase non-repeat region" evidence="8">
    <location>
        <begin position="22"/>
        <end position="89"/>
    </location>
</feature>
<evidence type="ECO:0000256" key="6">
    <source>
        <dbReference type="ARBA" id="ARBA00023315"/>
    </source>
</evidence>
<dbReference type="SUPFAM" id="SSF51161">
    <property type="entry name" value="Trimeric LpxA-like enzymes"/>
    <property type="match status" value="1"/>
</dbReference>
<reference evidence="9" key="1">
    <citation type="submission" date="2021-09" db="EMBL/GenBank/DDBJ databases">
        <title>Genome of Aequorivita sp. strain F64183.</title>
        <authorList>
            <person name="Wang Y."/>
        </authorList>
    </citation>
    <scope>NUCLEOTIDE SEQUENCE</scope>
    <source>
        <strain evidence="9">F64183</strain>
    </source>
</reference>
<dbReference type="HAMAP" id="MF_00523">
    <property type="entry name" value="LpxD"/>
    <property type="match status" value="1"/>
</dbReference>
<evidence type="ECO:0000256" key="4">
    <source>
        <dbReference type="ARBA" id="ARBA00022737"/>
    </source>
</evidence>
<keyword evidence="10" id="KW-1185">Reference proteome</keyword>
<name>A0A9X1U5J1_9FLAO</name>
<dbReference type="GO" id="GO:0016410">
    <property type="term" value="F:N-acyltransferase activity"/>
    <property type="evidence" value="ECO:0007669"/>
    <property type="project" value="InterPro"/>
</dbReference>
<evidence type="ECO:0000256" key="2">
    <source>
        <dbReference type="ARBA" id="ARBA00022556"/>
    </source>
</evidence>
<organism evidence="9 10">
    <name type="scientific">Aequorivita xiaoshiensis</name>
    <dbReference type="NCBI Taxonomy" id="2874476"/>
    <lineage>
        <taxon>Bacteria</taxon>
        <taxon>Pseudomonadati</taxon>
        <taxon>Bacteroidota</taxon>
        <taxon>Flavobacteriia</taxon>
        <taxon>Flavobacteriales</taxon>
        <taxon>Flavobacteriaceae</taxon>
        <taxon>Aequorivita</taxon>
    </lineage>
</organism>
<dbReference type="InterPro" id="IPR001451">
    <property type="entry name" value="Hexapep"/>
</dbReference>
<dbReference type="PANTHER" id="PTHR43378">
    <property type="entry name" value="UDP-3-O-ACYLGLUCOSAMINE N-ACYLTRANSFERASE"/>
    <property type="match status" value="1"/>
</dbReference>
<proteinExistence type="inferred from homology"/>
<keyword evidence="4 7" id="KW-0677">Repeat</keyword>
<keyword evidence="2 7" id="KW-0441">Lipid A biosynthesis</keyword>
<comment type="catalytic activity">
    <reaction evidence="7">
        <text>a UDP-3-O-[(3R)-3-hydroxyacyl]-alpha-D-glucosamine + a (3R)-hydroxyacyl-[ACP] = a UDP-2-N,3-O-bis[(3R)-3-hydroxyacyl]-alpha-D-glucosamine + holo-[ACP] + H(+)</text>
        <dbReference type="Rhea" id="RHEA:53836"/>
        <dbReference type="Rhea" id="RHEA-COMP:9685"/>
        <dbReference type="Rhea" id="RHEA-COMP:9945"/>
        <dbReference type="ChEBI" id="CHEBI:15378"/>
        <dbReference type="ChEBI" id="CHEBI:64479"/>
        <dbReference type="ChEBI" id="CHEBI:78827"/>
        <dbReference type="ChEBI" id="CHEBI:137740"/>
        <dbReference type="ChEBI" id="CHEBI:137748"/>
        <dbReference type="EC" id="2.3.1.191"/>
    </reaction>
</comment>
<comment type="subunit">
    <text evidence="7">Homotrimer.</text>
</comment>
<dbReference type="InterPro" id="IPR011004">
    <property type="entry name" value="Trimer_LpxA-like_sf"/>
</dbReference>
<comment type="similarity">
    <text evidence="7">Belongs to the transferase hexapeptide repeat family. LpxD subfamily.</text>
</comment>
<dbReference type="PANTHER" id="PTHR43378:SF2">
    <property type="entry name" value="UDP-3-O-ACYLGLUCOSAMINE N-ACYLTRANSFERASE 1, MITOCHONDRIAL-RELATED"/>
    <property type="match status" value="1"/>
</dbReference>
<sequence length="341" mass="36740">MKFTAAQIAGILDGTVEGNDSVEVSELSKIEEGSEGSLTFLANPKYTHFIYSTKASVTIVNNDFVATDKISTTLIRVENAYNAFSKLLEYYNQVKMNKTGIENPVFISESAKYGENLYLGAFSYIGENVRIGNNVKIYPNSYLGDNVSIGDNTVIFTGAKLYSETKVGESCVINSGVVIGADGFGFTPNEKGEYKKVPQTGNVILEDNVDVGPGTTIDRATLGSTLIKKGVKLDNQIQIAHNVTIGENTVIAAQTGVAGSTKIGKNCIIGGQVGIAGHIVIGDNVKIQAQSGIGRNVKDNETLQGSPALNYGDFNKSYVYFKNLPKIMERFNIVEKKLDNE</sequence>
<dbReference type="GO" id="GO:0009245">
    <property type="term" value="P:lipid A biosynthetic process"/>
    <property type="evidence" value="ECO:0007669"/>
    <property type="project" value="UniProtKB-UniRule"/>
</dbReference>
<evidence type="ECO:0000259" key="8">
    <source>
        <dbReference type="Pfam" id="PF04613"/>
    </source>
</evidence>
<dbReference type="NCBIfam" id="NF002060">
    <property type="entry name" value="PRK00892.1"/>
    <property type="match status" value="1"/>
</dbReference>
<dbReference type="RefSeq" id="WP_237606956.1">
    <property type="nucleotide sequence ID" value="NZ_JAIRBB010000002.1"/>
</dbReference>
<dbReference type="GO" id="GO:0016020">
    <property type="term" value="C:membrane"/>
    <property type="evidence" value="ECO:0007669"/>
    <property type="project" value="GOC"/>
</dbReference>
<keyword evidence="5 7" id="KW-0443">Lipid metabolism</keyword>
<dbReference type="Proteomes" id="UP001139462">
    <property type="component" value="Unassembled WGS sequence"/>
</dbReference>
<gene>
    <name evidence="7 9" type="primary">lpxD</name>
    <name evidence="9" type="ORF">K8344_03845</name>
</gene>
<keyword evidence="3 7" id="KW-0808">Transferase</keyword>
<dbReference type="CDD" id="cd03352">
    <property type="entry name" value="LbH_LpxD"/>
    <property type="match status" value="1"/>
</dbReference>
<dbReference type="NCBIfam" id="TIGR01853">
    <property type="entry name" value="lipid_A_lpxD"/>
    <property type="match status" value="1"/>
</dbReference>
<evidence type="ECO:0000256" key="7">
    <source>
        <dbReference type="HAMAP-Rule" id="MF_00523"/>
    </source>
</evidence>
<dbReference type="AlphaFoldDB" id="A0A9X1U5J1"/>
<accession>A0A9X1U5J1</accession>
<comment type="caution">
    <text evidence="9">The sequence shown here is derived from an EMBL/GenBank/DDBJ whole genome shotgun (WGS) entry which is preliminary data.</text>
</comment>
<keyword evidence="1 7" id="KW-0444">Lipid biosynthesis</keyword>
<evidence type="ECO:0000256" key="1">
    <source>
        <dbReference type="ARBA" id="ARBA00022516"/>
    </source>
</evidence>
<evidence type="ECO:0000313" key="10">
    <source>
        <dbReference type="Proteomes" id="UP001139462"/>
    </source>
</evidence>
<evidence type="ECO:0000256" key="5">
    <source>
        <dbReference type="ARBA" id="ARBA00023098"/>
    </source>
</evidence>
<dbReference type="Pfam" id="PF04613">
    <property type="entry name" value="LpxD"/>
    <property type="match status" value="1"/>
</dbReference>
<protein>
    <recommendedName>
        <fullName evidence="7">UDP-3-O-acylglucosamine N-acyltransferase</fullName>
        <ecNumber evidence="7">2.3.1.191</ecNumber>
    </recommendedName>
</protein>
<dbReference type="InterPro" id="IPR020573">
    <property type="entry name" value="UDP_GlcNAc_AcTrfase_non-rep"/>
</dbReference>